<evidence type="ECO:0000259" key="1">
    <source>
        <dbReference type="Pfam" id="PF07596"/>
    </source>
</evidence>
<dbReference type="InterPro" id="IPR012902">
    <property type="entry name" value="N_methyl_site"/>
</dbReference>
<dbReference type="Pfam" id="PF07596">
    <property type="entry name" value="SBP_bac_10"/>
    <property type="match status" value="1"/>
</dbReference>
<dbReference type="InterPro" id="IPR027558">
    <property type="entry name" value="Pre_pil_HX9DG_C"/>
</dbReference>
<organism evidence="2 3">
    <name type="scientific">Planctopirus hydrillae</name>
    <dbReference type="NCBI Taxonomy" id="1841610"/>
    <lineage>
        <taxon>Bacteria</taxon>
        <taxon>Pseudomonadati</taxon>
        <taxon>Planctomycetota</taxon>
        <taxon>Planctomycetia</taxon>
        <taxon>Planctomycetales</taxon>
        <taxon>Planctomycetaceae</taxon>
        <taxon>Planctopirus</taxon>
    </lineage>
</organism>
<dbReference type="NCBIfam" id="TIGR04294">
    <property type="entry name" value="pre_pil_HX9DG"/>
    <property type="match status" value="1"/>
</dbReference>
<sequence length="336" mass="35884">MRNARSAFTLIELLVVIAIIAILIALLLPAVQQAREAARRTQCKNNLKQLGLALHNYHDAFSVFPPSGCIDRNSTSQQPWSAQAFILPYLDGGTIYSKMNFSLGYHHAVNTSVYPPFGPAATKVSVLICPSDPGDRARLNSSGTPEHYPLCYAMNMGRYLVYDPNNGQNGGAAFAPNGKLTTASFTDGTSNTMAMAEVKAFTPRFHDTTGVATEPTAPSQVSGTYTAGGAWSAANGHTEWVCGRAIHTGFTTTFGPNTTVPHVEAGVTYDIDVSSNREGTSLTAPTYGIITSRSYHEGIVQSLLMDGSVRAVSENIDLGIWRALGTRSGGEVLGEF</sequence>
<feature type="domain" description="DUF1559" evidence="1">
    <location>
        <begin position="32"/>
        <end position="318"/>
    </location>
</feature>
<name>A0A1C3E3U3_9PLAN</name>
<dbReference type="NCBIfam" id="TIGR02532">
    <property type="entry name" value="IV_pilin_GFxxxE"/>
    <property type="match status" value="1"/>
</dbReference>
<dbReference type="SUPFAM" id="SSF54523">
    <property type="entry name" value="Pili subunits"/>
    <property type="match status" value="1"/>
</dbReference>
<dbReference type="InterPro" id="IPR045584">
    <property type="entry name" value="Pilin-like"/>
</dbReference>
<evidence type="ECO:0000313" key="3">
    <source>
        <dbReference type="Proteomes" id="UP000094828"/>
    </source>
</evidence>
<keyword evidence="3" id="KW-1185">Reference proteome</keyword>
<dbReference type="InterPro" id="IPR011453">
    <property type="entry name" value="DUF1559"/>
</dbReference>
<gene>
    <name evidence="2" type="ORF">A6X21_15195</name>
</gene>
<dbReference type="PANTHER" id="PTHR30093:SF2">
    <property type="entry name" value="TYPE II SECRETION SYSTEM PROTEIN H"/>
    <property type="match status" value="1"/>
</dbReference>
<dbReference type="RefSeq" id="WP_068853537.1">
    <property type="nucleotide sequence ID" value="NZ_LYDR01000159.1"/>
</dbReference>
<proteinExistence type="predicted"/>
<reference evidence="2 3" key="1">
    <citation type="submission" date="2016-05" db="EMBL/GenBank/DDBJ databases">
        <title>Genomic and physiological characterization of Planctopirus sp. isolated from fresh water lake.</title>
        <authorList>
            <person name="Subhash Y."/>
            <person name="Ramana C."/>
        </authorList>
    </citation>
    <scope>NUCLEOTIDE SEQUENCE [LARGE SCALE GENOMIC DNA]</scope>
    <source>
        <strain evidence="2 3">JC280</strain>
    </source>
</reference>
<protein>
    <recommendedName>
        <fullName evidence="1">DUF1559 domain-containing protein</fullName>
    </recommendedName>
</protein>
<dbReference type="OrthoDB" id="254858at2"/>
<dbReference type="AlphaFoldDB" id="A0A1C3E3U3"/>
<accession>A0A1C3E3U3</accession>
<dbReference type="PANTHER" id="PTHR30093">
    <property type="entry name" value="GENERAL SECRETION PATHWAY PROTEIN G"/>
    <property type="match status" value="1"/>
</dbReference>
<dbReference type="Gene3D" id="3.30.700.10">
    <property type="entry name" value="Glycoprotein, Type 4 Pilin"/>
    <property type="match status" value="1"/>
</dbReference>
<dbReference type="Pfam" id="PF07963">
    <property type="entry name" value="N_methyl"/>
    <property type="match status" value="1"/>
</dbReference>
<comment type="caution">
    <text evidence="2">The sequence shown here is derived from an EMBL/GenBank/DDBJ whole genome shotgun (WGS) entry which is preliminary data.</text>
</comment>
<evidence type="ECO:0000313" key="2">
    <source>
        <dbReference type="EMBL" id="ODA27907.1"/>
    </source>
</evidence>
<dbReference type="STRING" id="1841610.A6X21_15195"/>
<dbReference type="EMBL" id="LYDR01000159">
    <property type="protein sequence ID" value="ODA27907.1"/>
    <property type="molecule type" value="Genomic_DNA"/>
</dbReference>
<dbReference type="Proteomes" id="UP000094828">
    <property type="component" value="Unassembled WGS sequence"/>
</dbReference>